<dbReference type="Proteomes" id="UP001580430">
    <property type="component" value="Unassembled WGS sequence"/>
</dbReference>
<dbReference type="EMBL" id="JBHIRY010000001">
    <property type="protein sequence ID" value="MFB5759017.1"/>
    <property type="molecule type" value="Genomic_DNA"/>
</dbReference>
<organism evidence="1 2">
    <name type="scientific">Paenibacillus medicaginis</name>
    <dbReference type="NCBI Taxonomy" id="1470560"/>
    <lineage>
        <taxon>Bacteria</taxon>
        <taxon>Bacillati</taxon>
        <taxon>Bacillota</taxon>
        <taxon>Bacilli</taxon>
        <taxon>Bacillales</taxon>
        <taxon>Paenibacillaceae</taxon>
        <taxon>Paenibacillus</taxon>
    </lineage>
</organism>
<evidence type="ECO:0000313" key="2">
    <source>
        <dbReference type="Proteomes" id="UP001580430"/>
    </source>
</evidence>
<reference evidence="1 2" key="1">
    <citation type="submission" date="2024-09" db="EMBL/GenBank/DDBJ databases">
        <title>Paenibacillus zeirhizospherea sp. nov., isolated from surface of the maize (Zea mays) roots in a horticulture field, Hungary.</title>
        <authorList>
            <person name="Marton D."/>
            <person name="Farkas M."/>
            <person name="Bedics A."/>
            <person name="Toth E."/>
            <person name="Tancsics A."/>
            <person name="Boka K."/>
            <person name="Marati G."/>
            <person name="Kriszt B."/>
            <person name="Cserhati M."/>
        </authorList>
    </citation>
    <scope>NUCLEOTIDE SEQUENCE [LARGE SCALE GENOMIC DNA]</scope>
    <source>
        <strain evidence="1 2">JCM 18446</strain>
    </source>
</reference>
<accession>A0ABV5BUR6</accession>
<gene>
    <name evidence="1" type="ORF">ACE5LO_01290</name>
</gene>
<name>A0ABV5BUR6_9BACL</name>
<sequence>MTKCPKCNSDNLEVQTEVAYIAYTTSKIINSEIKGFKKSDLKNPPLFEIRVFIKCIDCKYETENASHNHNSDFDNDFVEDITCKITDLIREPRSRRTVDFDKKYSIYFQKNPTYDEIIEYMNKNKMRSTFNISIFKKYLDEYLNRDKL</sequence>
<evidence type="ECO:0000313" key="1">
    <source>
        <dbReference type="EMBL" id="MFB5759017.1"/>
    </source>
</evidence>
<keyword evidence="2" id="KW-1185">Reference proteome</keyword>
<dbReference type="RefSeq" id="WP_375518269.1">
    <property type="nucleotide sequence ID" value="NZ_JBHIRY010000001.1"/>
</dbReference>
<protein>
    <submittedName>
        <fullName evidence="1">Uncharacterized protein</fullName>
    </submittedName>
</protein>
<proteinExistence type="predicted"/>
<comment type="caution">
    <text evidence="1">The sequence shown here is derived from an EMBL/GenBank/DDBJ whole genome shotgun (WGS) entry which is preliminary data.</text>
</comment>